<comment type="function">
    <text evidence="9">May be a proton symporter involved in the uptake of osmolytes such as proline and glycine betaine.</text>
</comment>
<dbReference type="SUPFAM" id="SSF103473">
    <property type="entry name" value="MFS general substrate transporter"/>
    <property type="match status" value="1"/>
</dbReference>
<feature type="domain" description="Major facilitator superfamily (MFS) profile" evidence="12">
    <location>
        <begin position="23"/>
        <end position="436"/>
    </location>
</feature>
<feature type="transmembrane region" description="Helical" evidence="11">
    <location>
        <begin position="123"/>
        <end position="143"/>
    </location>
</feature>
<keyword evidence="5 11" id="KW-0812">Transmembrane</keyword>
<evidence type="ECO:0000256" key="2">
    <source>
        <dbReference type="ARBA" id="ARBA00008240"/>
    </source>
</evidence>
<gene>
    <name evidence="13" type="ORF">OCS65_28750</name>
</gene>
<keyword evidence="7 11" id="KW-1133">Transmembrane helix</keyword>
<dbReference type="PROSITE" id="PS50850">
    <property type="entry name" value="MFS"/>
    <property type="match status" value="1"/>
</dbReference>
<name>A0AA46SGL8_9NOCA</name>
<dbReference type="PANTHER" id="PTHR43045:SF1">
    <property type="entry name" value="SHIKIMATE TRANSPORTER"/>
    <property type="match status" value="1"/>
</dbReference>
<proteinExistence type="inferred from homology"/>
<dbReference type="GO" id="GO:0015293">
    <property type="term" value="F:symporter activity"/>
    <property type="evidence" value="ECO:0007669"/>
    <property type="project" value="UniProtKB-KW"/>
</dbReference>
<dbReference type="GO" id="GO:0005886">
    <property type="term" value="C:plasma membrane"/>
    <property type="evidence" value="ECO:0007669"/>
    <property type="project" value="UniProtKB-SubCell"/>
</dbReference>
<sequence length="453" mass="48699">MNESLDVRSDAHAPAISTEKRRVLLGTLVGTSIEWYDFFVYASAAALVFGELFFQPLGSQSSTLTQIVSFASIGISFLFRPFGAVVAGHLGDRLGRKKMLVFTLLLMGGSTALIGLLPTYAQIGVWAPILLTLLRILQGISAGGEWGGAALMAVEHAPRNRRGLFGAFPQIGCPIGMFLASMVFTGLTFMMSTEQFMEWGWRIPFLLSAALIFIGYFIRRAIDESPVFQELLERRTQSSAPLGELFRSHSKTLVKCALIFMGNNAAGWLLIAYISSYATKEVGLEKGPVLAATMVAAVAWVGTTLWGGMVADKLGRVRAFQLGYGALILWLVPLFLLIDTGNIWLLALGVLVLTVGLGFSYGPISAMYAEMFPAEVRYSGVSIGYAIGTILGGAFAPTVAQSLLDATGWSPSIGIYVTALCLVSFLTVTLTRETRGTDLAPKNATEKSVDVTV</sequence>
<feature type="transmembrane region" description="Helical" evidence="11">
    <location>
        <begin position="38"/>
        <end position="55"/>
    </location>
</feature>
<dbReference type="EMBL" id="CP106984">
    <property type="protein sequence ID" value="UYF97249.1"/>
    <property type="molecule type" value="Genomic_DNA"/>
</dbReference>
<feature type="transmembrane region" description="Helical" evidence="11">
    <location>
        <begin position="256"/>
        <end position="275"/>
    </location>
</feature>
<dbReference type="Pfam" id="PF07690">
    <property type="entry name" value="MFS_1"/>
    <property type="match status" value="1"/>
</dbReference>
<keyword evidence="6" id="KW-0769">Symport</keyword>
<feature type="transmembrane region" description="Helical" evidence="11">
    <location>
        <begin position="408"/>
        <end position="430"/>
    </location>
</feature>
<feature type="transmembrane region" description="Helical" evidence="11">
    <location>
        <begin position="319"/>
        <end position="338"/>
    </location>
</feature>
<evidence type="ECO:0000256" key="5">
    <source>
        <dbReference type="ARBA" id="ARBA00022692"/>
    </source>
</evidence>
<evidence type="ECO:0000256" key="8">
    <source>
        <dbReference type="ARBA" id="ARBA00023136"/>
    </source>
</evidence>
<dbReference type="RefSeq" id="WP_120284879.1">
    <property type="nucleotide sequence ID" value="NZ_CP106984.1"/>
</dbReference>
<dbReference type="InterPro" id="IPR011701">
    <property type="entry name" value="MFS"/>
</dbReference>
<dbReference type="Gene3D" id="1.20.1250.20">
    <property type="entry name" value="MFS general substrate transporter like domains"/>
    <property type="match status" value="2"/>
</dbReference>
<evidence type="ECO:0000256" key="7">
    <source>
        <dbReference type="ARBA" id="ARBA00022989"/>
    </source>
</evidence>
<dbReference type="PANTHER" id="PTHR43045">
    <property type="entry name" value="SHIKIMATE TRANSPORTER"/>
    <property type="match status" value="1"/>
</dbReference>
<dbReference type="AlphaFoldDB" id="A0AA46SGL8"/>
<organism evidence="13 14">
    <name type="scientific">Rhodococcus aetherivorans</name>
    <dbReference type="NCBI Taxonomy" id="191292"/>
    <lineage>
        <taxon>Bacteria</taxon>
        <taxon>Bacillati</taxon>
        <taxon>Actinomycetota</taxon>
        <taxon>Actinomycetes</taxon>
        <taxon>Mycobacteriales</taxon>
        <taxon>Nocardiaceae</taxon>
        <taxon>Rhodococcus</taxon>
    </lineage>
</organism>
<dbReference type="InterPro" id="IPR020846">
    <property type="entry name" value="MFS_dom"/>
</dbReference>
<comment type="similarity">
    <text evidence="2">Belongs to the major facilitator superfamily. Metabolite:H+ Symporter (MHS) family (TC 2.A.1.6) family.</text>
</comment>
<feature type="transmembrane region" description="Helical" evidence="11">
    <location>
        <begin position="67"/>
        <end position="87"/>
    </location>
</feature>
<dbReference type="Proteomes" id="UP001163947">
    <property type="component" value="Plasmid pN1"/>
</dbReference>
<evidence type="ECO:0000313" key="13">
    <source>
        <dbReference type="EMBL" id="UYF97249.1"/>
    </source>
</evidence>
<keyword evidence="8 11" id="KW-0472">Membrane</keyword>
<feature type="transmembrane region" description="Helical" evidence="11">
    <location>
        <begin position="164"/>
        <end position="187"/>
    </location>
</feature>
<comment type="subcellular location">
    <subcellularLocation>
        <location evidence="1">Cell membrane</location>
        <topology evidence="1">Multi-pass membrane protein</topology>
    </subcellularLocation>
</comment>
<feature type="transmembrane region" description="Helical" evidence="11">
    <location>
        <begin position="99"/>
        <end position="117"/>
    </location>
</feature>
<feature type="transmembrane region" description="Helical" evidence="11">
    <location>
        <begin position="344"/>
        <end position="364"/>
    </location>
</feature>
<evidence type="ECO:0000256" key="4">
    <source>
        <dbReference type="ARBA" id="ARBA00022475"/>
    </source>
</evidence>
<feature type="transmembrane region" description="Helical" evidence="11">
    <location>
        <begin position="376"/>
        <end position="396"/>
    </location>
</feature>
<evidence type="ECO:0000256" key="9">
    <source>
        <dbReference type="ARBA" id="ARBA00037295"/>
    </source>
</evidence>
<dbReference type="CDD" id="cd17369">
    <property type="entry name" value="MFS_ShiA_like"/>
    <property type="match status" value="1"/>
</dbReference>
<keyword evidence="4" id="KW-1003">Cell membrane</keyword>
<dbReference type="GeneID" id="83624497"/>
<accession>A0AA46SGL8</accession>
<evidence type="ECO:0000256" key="1">
    <source>
        <dbReference type="ARBA" id="ARBA00004651"/>
    </source>
</evidence>
<protein>
    <recommendedName>
        <fullName evidence="10">Putative proline/betaine transporter</fullName>
    </recommendedName>
</protein>
<keyword evidence="3" id="KW-0813">Transport</keyword>
<dbReference type="FunFam" id="1.20.1250.20:FF:000001">
    <property type="entry name" value="Dicarboxylate MFS transporter"/>
    <property type="match status" value="1"/>
</dbReference>
<reference evidence="13" key="1">
    <citation type="submission" date="2022-09" db="EMBL/GenBank/DDBJ databases">
        <title>The genome sequence of Rhodococcus aetherivorans N1.</title>
        <authorList>
            <person name="Jiang W."/>
        </authorList>
    </citation>
    <scope>NUCLEOTIDE SEQUENCE</scope>
    <source>
        <strain evidence="13">N1</strain>
        <plasmid evidence="13">pN1</plasmid>
    </source>
</reference>
<keyword evidence="13" id="KW-0614">Plasmid</keyword>
<evidence type="ECO:0000256" key="11">
    <source>
        <dbReference type="SAM" id="Phobius"/>
    </source>
</evidence>
<dbReference type="InterPro" id="IPR036259">
    <property type="entry name" value="MFS_trans_sf"/>
</dbReference>
<evidence type="ECO:0000256" key="6">
    <source>
        <dbReference type="ARBA" id="ARBA00022847"/>
    </source>
</evidence>
<geneLocation type="plasmid" evidence="13 14">
    <name>pN1</name>
</geneLocation>
<evidence type="ECO:0000313" key="14">
    <source>
        <dbReference type="Proteomes" id="UP001163947"/>
    </source>
</evidence>
<evidence type="ECO:0000259" key="12">
    <source>
        <dbReference type="PROSITE" id="PS50850"/>
    </source>
</evidence>
<feature type="transmembrane region" description="Helical" evidence="11">
    <location>
        <begin position="287"/>
        <end position="307"/>
    </location>
</feature>
<feature type="transmembrane region" description="Helical" evidence="11">
    <location>
        <begin position="199"/>
        <end position="218"/>
    </location>
</feature>
<evidence type="ECO:0000256" key="3">
    <source>
        <dbReference type="ARBA" id="ARBA00022448"/>
    </source>
</evidence>
<evidence type="ECO:0000256" key="10">
    <source>
        <dbReference type="ARBA" id="ARBA00039918"/>
    </source>
</evidence>